<sequence length="219" mass="22978">MLSQQFHQALEACPLIAIIRGVTPDEIDMVANTLLEAGVRAIEIPLNSPVEPLKSIERLAQIMGDCGETTICGAGTVLTSEQVQSVQNAGGKIIVSPNCDPEIIRATIDRDLISVPGCLTPTEAFSALKAGARVLKMFPVADFPAQYLESLGAVVPKDILTLAVGGITDANMEEYWKAGARGFGLGSNIYAAGDNASQIADKARIMVDAASRAKALGNL</sequence>
<gene>
    <name evidence="6" type="ORF">HXX02_13205</name>
</gene>
<evidence type="ECO:0000256" key="5">
    <source>
        <dbReference type="ARBA" id="ARBA00023277"/>
    </source>
</evidence>
<dbReference type="Proteomes" id="UP001205566">
    <property type="component" value="Unassembled WGS sequence"/>
</dbReference>
<keyword evidence="4 6" id="KW-0456">Lyase</keyword>
<dbReference type="InterPro" id="IPR013785">
    <property type="entry name" value="Aldolase_TIM"/>
</dbReference>
<comment type="caution">
    <text evidence="6">The sequence shown here is derived from an EMBL/GenBank/DDBJ whole genome shotgun (WGS) entry which is preliminary data.</text>
</comment>
<dbReference type="GO" id="GO:0008674">
    <property type="term" value="F:2-dehydro-3-deoxy-6-phosphogalactonate aldolase activity"/>
    <property type="evidence" value="ECO:0007669"/>
    <property type="project" value="UniProtKB-EC"/>
</dbReference>
<evidence type="ECO:0000256" key="1">
    <source>
        <dbReference type="ARBA" id="ARBA00004761"/>
    </source>
</evidence>
<dbReference type="EC" id="4.1.2.21" evidence="6"/>
<dbReference type="Gene3D" id="3.20.20.70">
    <property type="entry name" value="Aldolase class I"/>
    <property type="match status" value="1"/>
</dbReference>
<evidence type="ECO:0000256" key="2">
    <source>
        <dbReference type="ARBA" id="ARBA00006906"/>
    </source>
</evidence>
<evidence type="ECO:0000256" key="3">
    <source>
        <dbReference type="ARBA" id="ARBA00011233"/>
    </source>
</evidence>
<proteinExistence type="inferred from homology"/>
<accession>A0ABT1P2S9</accession>
<name>A0ABT1P2S9_9GAMM</name>
<dbReference type="Pfam" id="PF01081">
    <property type="entry name" value="Aldolase"/>
    <property type="match status" value="1"/>
</dbReference>
<dbReference type="PANTHER" id="PTHR30246:SF1">
    <property type="entry name" value="2-DEHYDRO-3-DEOXY-6-PHOSPHOGALACTONATE ALDOLASE-RELATED"/>
    <property type="match status" value="1"/>
</dbReference>
<comment type="similarity">
    <text evidence="2">Belongs to the KHG/KDPG aldolase family.</text>
</comment>
<reference evidence="6" key="1">
    <citation type="thesis" date="2020" institute="Technische Universitat Dresden" country="Dresden, Germany">
        <title>The Agarolytic System of Microbulbifer elongatus PORT2, Isolated from Batu Karas, Pangandaran West Java Indonesia.</title>
        <authorList>
            <person name="Anggraeni S.R."/>
        </authorList>
    </citation>
    <scope>NUCLEOTIDE SEQUENCE</scope>
    <source>
        <strain evidence="6">PORT2</strain>
    </source>
</reference>
<dbReference type="RefSeq" id="WP_255875348.1">
    <property type="nucleotide sequence ID" value="NZ_JACASI010000034.1"/>
</dbReference>
<organism evidence="6 7">
    <name type="scientific">Microbulbifer elongatus</name>
    <dbReference type="NCBI Taxonomy" id="86173"/>
    <lineage>
        <taxon>Bacteria</taxon>
        <taxon>Pseudomonadati</taxon>
        <taxon>Pseudomonadota</taxon>
        <taxon>Gammaproteobacteria</taxon>
        <taxon>Cellvibrionales</taxon>
        <taxon>Microbulbiferaceae</taxon>
        <taxon>Microbulbifer</taxon>
    </lineage>
</organism>
<dbReference type="InterPro" id="IPR000887">
    <property type="entry name" value="Aldlse_KDPG_KHG"/>
</dbReference>
<dbReference type="SUPFAM" id="SSF51569">
    <property type="entry name" value="Aldolase"/>
    <property type="match status" value="1"/>
</dbReference>
<keyword evidence="7" id="KW-1185">Reference proteome</keyword>
<dbReference type="EMBL" id="JACASI010000034">
    <property type="protein sequence ID" value="MCQ3830406.1"/>
    <property type="molecule type" value="Genomic_DNA"/>
</dbReference>
<keyword evidence="5" id="KW-0119">Carbohydrate metabolism</keyword>
<dbReference type="NCBIfam" id="NF006600">
    <property type="entry name" value="PRK09140.1"/>
    <property type="match status" value="1"/>
</dbReference>
<comment type="pathway">
    <text evidence="1">Carbohydrate acid metabolism.</text>
</comment>
<protein>
    <submittedName>
        <fullName evidence="6">2-dehydro-3-deoxy-6-phosphogalactonate aldolase</fullName>
        <ecNumber evidence="6">4.1.2.21</ecNumber>
    </submittedName>
</protein>
<dbReference type="CDD" id="cd00452">
    <property type="entry name" value="KDPG_aldolase"/>
    <property type="match status" value="1"/>
</dbReference>
<comment type="subunit">
    <text evidence="3">Homotrimer.</text>
</comment>
<evidence type="ECO:0000313" key="7">
    <source>
        <dbReference type="Proteomes" id="UP001205566"/>
    </source>
</evidence>
<evidence type="ECO:0000313" key="6">
    <source>
        <dbReference type="EMBL" id="MCQ3830406.1"/>
    </source>
</evidence>
<dbReference type="PANTHER" id="PTHR30246">
    <property type="entry name" value="2-KETO-3-DEOXY-6-PHOSPHOGLUCONATE ALDOLASE"/>
    <property type="match status" value="1"/>
</dbReference>
<evidence type="ECO:0000256" key="4">
    <source>
        <dbReference type="ARBA" id="ARBA00023239"/>
    </source>
</evidence>